<keyword evidence="5 7" id="KW-1133">Transmembrane helix</keyword>
<dbReference type="GO" id="GO:0016020">
    <property type="term" value="C:membrane"/>
    <property type="evidence" value="ECO:0007669"/>
    <property type="project" value="UniProtKB-SubCell"/>
</dbReference>
<proteinExistence type="inferred from homology"/>
<dbReference type="PANTHER" id="PTHR31376">
    <property type="entry name" value="OS09G0467300 PROTEIN-RELATED"/>
    <property type="match status" value="1"/>
</dbReference>
<dbReference type="Pfam" id="PF16913">
    <property type="entry name" value="PUNUT"/>
    <property type="match status" value="1"/>
</dbReference>
<feature type="transmembrane region" description="Helical" evidence="7">
    <location>
        <begin position="42"/>
        <end position="65"/>
    </location>
</feature>
<keyword evidence="4 7" id="KW-0812">Transmembrane</keyword>
<dbReference type="PANTHER" id="PTHR31376:SF1">
    <property type="entry name" value="PURINE PERMEASE 2"/>
    <property type="match status" value="1"/>
</dbReference>
<evidence type="ECO:0000256" key="1">
    <source>
        <dbReference type="ARBA" id="ARBA00004370"/>
    </source>
</evidence>
<name>A0ABD1G2N9_SALDI</name>
<gene>
    <name evidence="8" type="ORF">AAHA92_27119</name>
</gene>
<dbReference type="AlphaFoldDB" id="A0ABD1G2N9"/>
<comment type="subcellular location">
    <subcellularLocation>
        <location evidence="1">Membrane</location>
    </subcellularLocation>
</comment>
<reference evidence="8 9" key="1">
    <citation type="submission" date="2024-06" db="EMBL/GenBank/DDBJ databases">
        <title>A chromosome level genome sequence of Diviner's sage (Salvia divinorum).</title>
        <authorList>
            <person name="Ford S.A."/>
            <person name="Ro D.-K."/>
            <person name="Ness R.W."/>
            <person name="Phillips M.A."/>
        </authorList>
    </citation>
    <scope>NUCLEOTIDE SEQUENCE [LARGE SCALE GENOMIC DNA]</scope>
    <source>
        <strain evidence="8">SAF-2024a</strain>
        <tissue evidence="8">Leaf</tissue>
    </source>
</reference>
<keyword evidence="3" id="KW-0813">Transport</keyword>
<accession>A0ABD1G2N9</accession>
<dbReference type="Proteomes" id="UP001567538">
    <property type="component" value="Unassembled WGS sequence"/>
</dbReference>
<organism evidence="8 9">
    <name type="scientific">Salvia divinorum</name>
    <name type="common">Maria pastora</name>
    <name type="synonym">Diviner's sage</name>
    <dbReference type="NCBI Taxonomy" id="28513"/>
    <lineage>
        <taxon>Eukaryota</taxon>
        <taxon>Viridiplantae</taxon>
        <taxon>Streptophyta</taxon>
        <taxon>Embryophyta</taxon>
        <taxon>Tracheophyta</taxon>
        <taxon>Spermatophyta</taxon>
        <taxon>Magnoliopsida</taxon>
        <taxon>eudicotyledons</taxon>
        <taxon>Gunneridae</taxon>
        <taxon>Pentapetalae</taxon>
        <taxon>asterids</taxon>
        <taxon>lamiids</taxon>
        <taxon>Lamiales</taxon>
        <taxon>Lamiaceae</taxon>
        <taxon>Nepetoideae</taxon>
        <taxon>Mentheae</taxon>
        <taxon>Salviinae</taxon>
        <taxon>Salvia</taxon>
        <taxon>Salvia subgen. Calosphace</taxon>
    </lineage>
</organism>
<protein>
    <submittedName>
        <fullName evidence="8">Purine permease 3-like isoform X1</fullName>
    </submittedName>
</protein>
<feature type="transmembrane region" description="Helical" evidence="7">
    <location>
        <begin position="6"/>
        <end position="26"/>
    </location>
</feature>
<evidence type="ECO:0000313" key="9">
    <source>
        <dbReference type="Proteomes" id="UP001567538"/>
    </source>
</evidence>
<comment type="caution">
    <text evidence="8">The sequence shown here is derived from an EMBL/GenBank/DDBJ whole genome shotgun (WGS) entry which is preliminary data.</text>
</comment>
<evidence type="ECO:0000256" key="2">
    <source>
        <dbReference type="ARBA" id="ARBA00006213"/>
    </source>
</evidence>
<feature type="transmembrane region" description="Helical" evidence="7">
    <location>
        <begin position="71"/>
        <end position="91"/>
    </location>
</feature>
<dbReference type="GO" id="GO:0005345">
    <property type="term" value="F:purine nucleobase transmembrane transporter activity"/>
    <property type="evidence" value="ECO:0007669"/>
    <property type="project" value="UniProtKB-ARBA"/>
</dbReference>
<evidence type="ECO:0000256" key="5">
    <source>
        <dbReference type="ARBA" id="ARBA00022989"/>
    </source>
</evidence>
<dbReference type="InterPro" id="IPR030182">
    <property type="entry name" value="PUP_plant"/>
</dbReference>
<keyword evidence="9" id="KW-1185">Reference proteome</keyword>
<keyword evidence="6 7" id="KW-0472">Membrane</keyword>
<evidence type="ECO:0000256" key="6">
    <source>
        <dbReference type="ARBA" id="ARBA00023136"/>
    </source>
</evidence>
<sequence length="148" mass="17153">MRSRKCRSWLILFMYWINVGLVFLLLGNPKRSKRIRTGETRYYFIVFCSFIVLQCFFLGTIGVIYYSSSLFSGIAITVLLPITELLVVVFYHEKFQAEKGVSLFLSIWDFISYFYGDIKHNKDTVTNKDDVENGLIAETQLADKTSIS</sequence>
<evidence type="ECO:0000313" key="8">
    <source>
        <dbReference type="EMBL" id="KAL1538364.1"/>
    </source>
</evidence>
<dbReference type="EMBL" id="JBEAFC010000010">
    <property type="protein sequence ID" value="KAL1538364.1"/>
    <property type="molecule type" value="Genomic_DNA"/>
</dbReference>
<evidence type="ECO:0000256" key="3">
    <source>
        <dbReference type="ARBA" id="ARBA00022448"/>
    </source>
</evidence>
<evidence type="ECO:0000256" key="4">
    <source>
        <dbReference type="ARBA" id="ARBA00022692"/>
    </source>
</evidence>
<comment type="similarity">
    <text evidence="2">Belongs to the purine permeases (TC 2.A.7.14) family.</text>
</comment>
<evidence type="ECO:0000256" key="7">
    <source>
        <dbReference type="SAM" id="Phobius"/>
    </source>
</evidence>